<proteinExistence type="predicted"/>
<dbReference type="AlphaFoldDB" id="A0A9X3JE00"/>
<evidence type="ECO:0000256" key="1">
    <source>
        <dbReference type="SAM" id="Coils"/>
    </source>
</evidence>
<dbReference type="Proteomes" id="UP001146670">
    <property type="component" value="Unassembled WGS sequence"/>
</dbReference>
<dbReference type="InterPro" id="IPR020825">
    <property type="entry name" value="Phe-tRNA_synthase-like_B3/B4"/>
</dbReference>
<keyword evidence="1" id="KW-0175">Coiled coil</keyword>
<keyword evidence="4" id="KW-1185">Reference proteome</keyword>
<dbReference type="SUPFAM" id="SSF56037">
    <property type="entry name" value="PheT/TilS domain"/>
    <property type="match status" value="1"/>
</dbReference>
<dbReference type="PANTHER" id="PTHR39209">
    <property type="match status" value="1"/>
</dbReference>
<evidence type="ECO:0000313" key="4">
    <source>
        <dbReference type="Proteomes" id="UP001146670"/>
    </source>
</evidence>
<feature type="coiled-coil region" evidence="1">
    <location>
        <begin position="196"/>
        <end position="223"/>
    </location>
</feature>
<dbReference type="SMART" id="SM00873">
    <property type="entry name" value="B3_4"/>
    <property type="match status" value="1"/>
</dbReference>
<organism evidence="3 4">
    <name type="scientific">Aerococcus kribbianus</name>
    <dbReference type="NCBI Taxonomy" id="2999064"/>
    <lineage>
        <taxon>Bacteria</taxon>
        <taxon>Bacillati</taxon>
        <taxon>Bacillota</taxon>
        <taxon>Bacilli</taxon>
        <taxon>Lactobacillales</taxon>
        <taxon>Aerococcaceae</taxon>
        <taxon>Aerococcus</taxon>
    </lineage>
</organism>
<comment type="caution">
    <text evidence="3">The sequence shown here is derived from an EMBL/GenBank/DDBJ whole genome shotgun (WGS) entry which is preliminary data.</text>
</comment>
<dbReference type="Gene3D" id="3.50.40.10">
    <property type="entry name" value="Phenylalanyl-trna Synthetase, Chain B, domain 3"/>
    <property type="match status" value="1"/>
</dbReference>
<sequence>MTKLIVDNEFWDLFPQAEIYLLRVNDLNNEISDEKDAVMANLLKQAAKAGEKFVPDEPISQNEVIAQWRQAFQKFKTKKGARSSIEALLKRVQKGNIVRPINPLVDLYNVASMANGVPIGAEDTSKITGDMHLGLAQGGEDFWPLGAEESAAALEGEICYYDDQGAVCRCFNWREAERTMITEESQQAVIVIEAINAQQAQRAQEAQTQLQSLLAEHLGVQAEAEIINIENKEATIA</sequence>
<dbReference type="Pfam" id="PF03483">
    <property type="entry name" value="B3_4"/>
    <property type="match status" value="1"/>
</dbReference>
<dbReference type="InterPro" id="IPR005146">
    <property type="entry name" value="B3/B4_tRNA-bd"/>
</dbReference>
<name>A0A9X3JE00_9LACT</name>
<gene>
    <name evidence="3" type="ORF">OW157_07150</name>
</gene>
<evidence type="ECO:0000313" key="3">
    <source>
        <dbReference type="EMBL" id="MCZ0726328.1"/>
    </source>
</evidence>
<dbReference type="EMBL" id="JAPRFR010000004">
    <property type="protein sequence ID" value="MCZ0726328.1"/>
    <property type="molecule type" value="Genomic_DNA"/>
</dbReference>
<dbReference type="PANTHER" id="PTHR39209:SF2">
    <property type="entry name" value="CYTOPLASMIC PROTEIN"/>
    <property type="match status" value="1"/>
</dbReference>
<dbReference type="GO" id="GO:0003723">
    <property type="term" value="F:RNA binding"/>
    <property type="evidence" value="ECO:0007669"/>
    <property type="project" value="InterPro"/>
</dbReference>
<evidence type="ECO:0000259" key="2">
    <source>
        <dbReference type="SMART" id="SM00873"/>
    </source>
</evidence>
<accession>A0A9X3JE00</accession>
<dbReference type="GO" id="GO:0004826">
    <property type="term" value="F:phenylalanine-tRNA ligase activity"/>
    <property type="evidence" value="ECO:0007669"/>
    <property type="project" value="InterPro"/>
</dbReference>
<reference evidence="3" key="1">
    <citation type="submission" date="2022-12" db="EMBL/GenBank/DDBJ databases">
        <title>Description and comparative metabolic analysis of Aerococcus sp. nov., isolated from the feces of a pig.</title>
        <authorList>
            <person name="Chang Y.-H."/>
        </authorList>
    </citation>
    <scope>NUCLEOTIDE SEQUENCE</scope>
    <source>
        <strain evidence="3">YH-aer222</strain>
    </source>
</reference>
<feature type="domain" description="B3/B4 tRNA-binding" evidence="2">
    <location>
        <begin position="66"/>
        <end position="219"/>
    </location>
</feature>
<protein>
    <submittedName>
        <fullName evidence="3">Phenylalanine--tRNA ligase beta subunit-related protein</fullName>
    </submittedName>
</protein>
<dbReference type="RefSeq" id="WP_268752720.1">
    <property type="nucleotide sequence ID" value="NZ_JAPRFQ010000004.1"/>
</dbReference>
<keyword evidence="3" id="KW-0436">Ligase</keyword>